<dbReference type="EMBL" id="ALAN01000058">
    <property type="protein sequence ID" value="ETI69197.1"/>
    <property type="molecule type" value="Genomic_DNA"/>
</dbReference>
<organism evidence="3 4">
    <name type="scientific">Neobacillus vireti LMG 21834</name>
    <dbReference type="NCBI Taxonomy" id="1131730"/>
    <lineage>
        <taxon>Bacteria</taxon>
        <taxon>Bacillati</taxon>
        <taxon>Bacillota</taxon>
        <taxon>Bacilli</taxon>
        <taxon>Bacillales</taxon>
        <taxon>Bacillaceae</taxon>
        <taxon>Neobacillus</taxon>
    </lineage>
</organism>
<dbReference type="InterPro" id="IPR029044">
    <property type="entry name" value="Nucleotide-diphossugar_trans"/>
</dbReference>
<evidence type="ECO:0000256" key="1">
    <source>
        <dbReference type="ARBA" id="ARBA00006739"/>
    </source>
</evidence>
<name>A0AB94IQB2_9BACI</name>
<dbReference type="PANTHER" id="PTHR22916:SF3">
    <property type="entry name" value="UDP-GLCNAC:BETAGAL BETA-1,3-N-ACETYLGLUCOSAMINYLTRANSFERASE-LIKE PROTEIN 1"/>
    <property type="match status" value="1"/>
</dbReference>
<sequence length="329" mass="38491">MKSDTKVSILVLAYNHGEYISQTLDSILMQDTDFNYEIIIGDDCSTDNTRQIILDYYGKYPLIIKPIFRKNNLGGPGNFYDILMRCKGDYIAFLEGDDFWTDKHKLNKQLEFLLNNKEYVATVHKNIIVDKQGKKVGESDSKIPSNKEVGKKELLRYSTKLAHPGTLFYKNIFKEKKDDYTIIRDSNKYGIHFTMLSLLISKGKIYMMSDYMSAWRCIISSNAKNYTSMAKKNPLDSIDNQYVMLANLRQYFGDYYDYTRIKSKLFANLLLVLLSSPKYPKRESLKKFTGYMSMKEIPYIPVYFVNLATKVLYYKFKGLFTHNLTRRVR</sequence>
<evidence type="ECO:0000259" key="2">
    <source>
        <dbReference type="Pfam" id="PF00535"/>
    </source>
</evidence>
<keyword evidence="4" id="KW-1185">Reference proteome</keyword>
<dbReference type="GO" id="GO:0016758">
    <property type="term" value="F:hexosyltransferase activity"/>
    <property type="evidence" value="ECO:0007669"/>
    <property type="project" value="UniProtKB-ARBA"/>
</dbReference>
<accession>A0AB94IQB2</accession>
<dbReference type="AlphaFoldDB" id="A0AB94IQB2"/>
<gene>
    <name evidence="3" type="ORF">BAVI_08861</name>
</gene>
<reference evidence="3 4" key="1">
    <citation type="journal article" date="2014" name="Environ. Microbiol.">
        <title>The nitrate-ammonifying and nosZ-carrying bacterium Bacillus vireti is a potent source and sink for nitric and nitrous oxide under high nitrate conditions.</title>
        <authorList>
            <person name="Mania D."/>
            <person name="Heylen K."/>
            <person name="van Spanning R.J."/>
            <person name="Frostegard A."/>
        </authorList>
    </citation>
    <scope>NUCLEOTIDE SEQUENCE [LARGE SCALE GENOMIC DNA]</scope>
    <source>
        <strain evidence="3 4">LMG 21834</strain>
    </source>
</reference>
<protein>
    <submittedName>
        <fullName evidence="3">Glycosyltransferase</fullName>
    </submittedName>
</protein>
<dbReference type="InterPro" id="IPR001173">
    <property type="entry name" value="Glyco_trans_2-like"/>
</dbReference>
<comment type="caution">
    <text evidence="3">The sequence shown here is derived from an EMBL/GenBank/DDBJ whole genome shotgun (WGS) entry which is preliminary data.</text>
</comment>
<comment type="similarity">
    <text evidence="1">Belongs to the glycosyltransferase 2 family.</text>
</comment>
<evidence type="ECO:0000313" key="3">
    <source>
        <dbReference type="EMBL" id="ETI69197.1"/>
    </source>
</evidence>
<feature type="domain" description="Glycosyltransferase 2-like" evidence="2">
    <location>
        <begin position="8"/>
        <end position="136"/>
    </location>
</feature>
<dbReference type="PANTHER" id="PTHR22916">
    <property type="entry name" value="GLYCOSYLTRANSFERASE"/>
    <property type="match status" value="1"/>
</dbReference>
<evidence type="ECO:0000313" key="4">
    <source>
        <dbReference type="Proteomes" id="UP000018877"/>
    </source>
</evidence>
<dbReference type="SUPFAM" id="SSF53448">
    <property type="entry name" value="Nucleotide-diphospho-sugar transferases"/>
    <property type="match status" value="1"/>
</dbReference>
<proteinExistence type="inferred from homology"/>
<dbReference type="Gene3D" id="3.90.550.10">
    <property type="entry name" value="Spore Coat Polysaccharide Biosynthesis Protein SpsA, Chain A"/>
    <property type="match status" value="1"/>
</dbReference>
<dbReference type="RefSeq" id="WP_024027972.1">
    <property type="nucleotide sequence ID" value="NZ_ALAN01000058.1"/>
</dbReference>
<dbReference type="Proteomes" id="UP000018877">
    <property type="component" value="Unassembled WGS sequence"/>
</dbReference>
<dbReference type="Pfam" id="PF00535">
    <property type="entry name" value="Glycos_transf_2"/>
    <property type="match status" value="1"/>
</dbReference>